<gene>
    <name evidence="2" type="ORF">EVAR_24133_1</name>
</gene>
<protein>
    <submittedName>
        <fullName evidence="2">Uncharacterized protein</fullName>
    </submittedName>
</protein>
<reference evidence="2 3" key="1">
    <citation type="journal article" date="2019" name="Commun. Biol.">
        <title>The bagworm genome reveals a unique fibroin gene that provides high tensile strength.</title>
        <authorList>
            <person name="Kono N."/>
            <person name="Nakamura H."/>
            <person name="Ohtoshi R."/>
            <person name="Tomita M."/>
            <person name="Numata K."/>
            <person name="Arakawa K."/>
        </authorList>
    </citation>
    <scope>NUCLEOTIDE SEQUENCE [LARGE SCALE GENOMIC DNA]</scope>
</reference>
<evidence type="ECO:0000313" key="3">
    <source>
        <dbReference type="Proteomes" id="UP000299102"/>
    </source>
</evidence>
<proteinExistence type="predicted"/>
<dbReference type="Proteomes" id="UP000299102">
    <property type="component" value="Unassembled WGS sequence"/>
</dbReference>
<organism evidence="2 3">
    <name type="scientific">Eumeta variegata</name>
    <name type="common">Bagworm moth</name>
    <name type="synonym">Eumeta japonica</name>
    <dbReference type="NCBI Taxonomy" id="151549"/>
    <lineage>
        <taxon>Eukaryota</taxon>
        <taxon>Metazoa</taxon>
        <taxon>Ecdysozoa</taxon>
        <taxon>Arthropoda</taxon>
        <taxon>Hexapoda</taxon>
        <taxon>Insecta</taxon>
        <taxon>Pterygota</taxon>
        <taxon>Neoptera</taxon>
        <taxon>Endopterygota</taxon>
        <taxon>Lepidoptera</taxon>
        <taxon>Glossata</taxon>
        <taxon>Ditrysia</taxon>
        <taxon>Tineoidea</taxon>
        <taxon>Psychidae</taxon>
        <taxon>Oiketicinae</taxon>
        <taxon>Eumeta</taxon>
    </lineage>
</organism>
<feature type="region of interest" description="Disordered" evidence="1">
    <location>
        <begin position="1"/>
        <end position="45"/>
    </location>
</feature>
<accession>A0A4C1YMH4</accession>
<comment type="caution">
    <text evidence="2">The sequence shown here is derived from an EMBL/GenBank/DDBJ whole genome shotgun (WGS) entry which is preliminary data.</text>
</comment>
<dbReference type="AlphaFoldDB" id="A0A4C1YMH4"/>
<keyword evidence="3" id="KW-1185">Reference proteome</keyword>
<evidence type="ECO:0000256" key="1">
    <source>
        <dbReference type="SAM" id="MobiDB-lite"/>
    </source>
</evidence>
<evidence type="ECO:0000313" key="2">
    <source>
        <dbReference type="EMBL" id="GBP77416.1"/>
    </source>
</evidence>
<dbReference type="EMBL" id="BGZK01001330">
    <property type="protein sequence ID" value="GBP77416.1"/>
    <property type="molecule type" value="Genomic_DNA"/>
</dbReference>
<sequence>MPLKSLVKYSQRRGAGAGGGRRPMWSTRAPVYDSTDATPGHGLRFPHKWTTERFISRDQSNEAMMNAPAARPLAAHAPTIANISTSAILLSEAGARAPN</sequence>
<name>A0A4C1YMH4_EUMVA</name>